<feature type="region of interest" description="Disordered" evidence="1">
    <location>
        <begin position="1690"/>
        <end position="1716"/>
    </location>
</feature>
<feature type="region of interest" description="Disordered" evidence="1">
    <location>
        <begin position="454"/>
        <end position="478"/>
    </location>
</feature>
<feature type="region of interest" description="Disordered" evidence="1">
    <location>
        <begin position="1335"/>
        <end position="1402"/>
    </location>
</feature>
<feature type="region of interest" description="Disordered" evidence="1">
    <location>
        <begin position="2260"/>
        <end position="2320"/>
    </location>
</feature>
<feature type="region of interest" description="Disordered" evidence="1">
    <location>
        <begin position="274"/>
        <end position="372"/>
    </location>
</feature>
<dbReference type="RefSeq" id="XP_009169353.1">
    <property type="nucleotide sequence ID" value="XM_009171089.1"/>
</dbReference>
<feature type="compositionally biased region" description="Polar residues" evidence="1">
    <location>
        <begin position="276"/>
        <end position="289"/>
    </location>
</feature>
<keyword evidence="3" id="KW-1185">Reference proteome</keyword>
<feature type="compositionally biased region" description="Polar residues" evidence="1">
    <location>
        <begin position="2286"/>
        <end position="2295"/>
    </location>
</feature>
<evidence type="ECO:0000313" key="3">
    <source>
        <dbReference type="Proteomes" id="UP000054324"/>
    </source>
</evidence>
<feature type="compositionally biased region" description="Basic and acidic residues" evidence="1">
    <location>
        <begin position="464"/>
        <end position="478"/>
    </location>
</feature>
<feature type="compositionally biased region" description="Basic and acidic residues" evidence="1">
    <location>
        <begin position="406"/>
        <end position="422"/>
    </location>
</feature>
<feature type="compositionally biased region" description="Basic and acidic residues" evidence="1">
    <location>
        <begin position="2108"/>
        <end position="2121"/>
    </location>
</feature>
<organism evidence="2 3">
    <name type="scientific">Opisthorchis viverrini</name>
    <name type="common">Southeast Asian liver fluke</name>
    <dbReference type="NCBI Taxonomy" id="6198"/>
    <lineage>
        <taxon>Eukaryota</taxon>
        <taxon>Metazoa</taxon>
        <taxon>Spiralia</taxon>
        <taxon>Lophotrochozoa</taxon>
        <taxon>Platyhelminthes</taxon>
        <taxon>Trematoda</taxon>
        <taxon>Digenea</taxon>
        <taxon>Opisthorchiida</taxon>
        <taxon>Opisthorchiata</taxon>
        <taxon>Opisthorchiidae</taxon>
        <taxon>Opisthorchis</taxon>
    </lineage>
</organism>
<evidence type="ECO:0000313" key="2">
    <source>
        <dbReference type="EMBL" id="KER26884.1"/>
    </source>
</evidence>
<feature type="compositionally biased region" description="Basic and acidic residues" evidence="1">
    <location>
        <begin position="1244"/>
        <end position="1257"/>
    </location>
</feature>
<dbReference type="OrthoDB" id="6300667at2759"/>
<feature type="compositionally biased region" description="Polar residues" evidence="1">
    <location>
        <begin position="2124"/>
        <end position="2133"/>
    </location>
</feature>
<feature type="compositionally biased region" description="Low complexity" evidence="1">
    <location>
        <begin position="1493"/>
        <end position="1505"/>
    </location>
</feature>
<feature type="compositionally biased region" description="Low complexity" evidence="1">
    <location>
        <begin position="1125"/>
        <end position="1139"/>
    </location>
</feature>
<feature type="compositionally biased region" description="Basic residues" evidence="1">
    <location>
        <begin position="356"/>
        <end position="365"/>
    </location>
</feature>
<feature type="compositionally biased region" description="Basic and acidic residues" evidence="1">
    <location>
        <begin position="1988"/>
        <end position="1999"/>
    </location>
</feature>
<dbReference type="CTD" id="20320124"/>
<feature type="compositionally biased region" description="Polar residues" evidence="1">
    <location>
        <begin position="1482"/>
        <end position="1492"/>
    </location>
</feature>
<reference evidence="2 3" key="1">
    <citation type="submission" date="2013-11" db="EMBL/GenBank/DDBJ databases">
        <title>Opisthorchis viverrini - life in the bile duct.</title>
        <authorList>
            <person name="Young N.D."/>
            <person name="Nagarajan N."/>
            <person name="Lin S.J."/>
            <person name="Korhonen P.K."/>
            <person name="Jex A.R."/>
            <person name="Hall R.S."/>
            <person name="Safavi-Hemami H."/>
            <person name="Kaewkong W."/>
            <person name="Bertrand D."/>
            <person name="Gao S."/>
            <person name="Seet Q."/>
            <person name="Wongkham S."/>
            <person name="Teh B.T."/>
            <person name="Wongkham C."/>
            <person name="Intapan P.M."/>
            <person name="Maleewong W."/>
            <person name="Yang X."/>
            <person name="Hu M."/>
            <person name="Wang Z."/>
            <person name="Hofmann A."/>
            <person name="Sternberg P.W."/>
            <person name="Tan P."/>
            <person name="Wang J."/>
            <person name="Gasser R.B."/>
        </authorList>
    </citation>
    <scope>NUCLEOTIDE SEQUENCE [LARGE SCALE GENOMIC DNA]</scope>
</reference>
<proteinExistence type="predicted"/>
<feature type="compositionally biased region" description="Low complexity" evidence="1">
    <location>
        <begin position="1230"/>
        <end position="1243"/>
    </location>
</feature>
<gene>
    <name evidence="2" type="ORF">T265_05942</name>
</gene>
<feature type="compositionally biased region" description="Basic and acidic residues" evidence="1">
    <location>
        <begin position="612"/>
        <end position="623"/>
    </location>
</feature>
<feature type="region of interest" description="Disordered" evidence="1">
    <location>
        <begin position="240"/>
        <end position="261"/>
    </location>
</feature>
<feature type="compositionally biased region" description="Basic and acidic residues" evidence="1">
    <location>
        <begin position="2270"/>
        <end position="2283"/>
    </location>
</feature>
<feature type="compositionally biased region" description="Basic and acidic residues" evidence="1">
    <location>
        <begin position="1931"/>
        <end position="1960"/>
    </location>
</feature>
<feature type="compositionally biased region" description="Basic and acidic residues" evidence="1">
    <location>
        <begin position="292"/>
        <end position="309"/>
    </location>
</feature>
<feature type="compositionally biased region" description="Basic and acidic residues" evidence="1">
    <location>
        <begin position="1893"/>
        <end position="1912"/>
    </location>
</feature>
<name>A0A075AEN0_OPIVI</name>
<feature type="region of interest" description="Disordered" evidence="1">
    <location>
        <begin position="1470"/>
        <end position="1505"/>
    </location>
</feature>
<dbReference type="EMBL" id="KL596736">
    <property type="protein sequence ID" value="KER26884.1"/>
    <property type="molecule type" value="Genomic_DNA"/>
</dbReference>
<feature type="region of interest" description="Disordered" evidence="1">
    <location>
        <begin position="1212"/>
        <end position="1318"/>
    </location>
</feature>
<feature type="compositionally biased region" description="Polar residues" evidence="1">
    <location>
        <begin position="1306"/>
        <end position="1318"/>
    </location>
</feature>
<dbReference type="KEGG" id="ovi:T265_05942"/>
<feature type="region of interest" description="Disordered" evidence="1">
    <location>
        <begin position="2647"/>
        <end position="2667"/>
    </location>
</feature>
<feature type="compositionally biased region" description="Basic and acidic residues" evidence="1">
    <location>
        <begin position="1341"/>
        <end position="1365"/>
    </location>
</feature>
<feature type="region of interest" description="Disordered" evidence="1">
    <location>
        <begin position="764"/>
        <end position="797"/>
    </location>
</feature>
<evidence type="ECO:0000256" key="1">
    <source>
        <dbReference type="SAM" id="MobiDB-lite"/>
    </source>
</evidence>
<feature type="region of interest" description="Disordered" evidence="1">
    <location>
        <begin position="2098"/>
        <end position="2171"/>
    </location>
</feature>
<dbReference type="Proteomes" id="UP000054324">
    <property type="component" value="Unassembled WGS sequence"/>
</dbReference>
<protein>
    <submittedName>
        <fullName evidence="2">Uncharacterized protein</fullName>
    </submittedName>
</protein>
<feature type="compositionally biased region" description="Polar residues" evidence="1">
    <location>
        <begin position="2303"/>
        <end position="2317"/>
    </location>
</feature>
<sequence>MTCRHIVGSSPCTGHNLLTDNHAQIVIDPDDMGHVSKHSKSNFEQRKGTLNENTDVIMLRRIIEYSFVLPIAPNAVHKWNTKLETDTWLQQVKYEIPDEAIASNAEGPKVQYEAEINCTHRVSSQTVHLKLLNQHTCLLLTVNLTQRDIFLWRSNIQENKKGTLSKMFPERPGSLKESNKFCVIIRSNVYGASELVSHNGFEEDQEETGLPMLMQSLHLPEAPGKRDVPSMIYPELSYRNQSNSVSEHTTDKSQTKVSGPVDAERAINMLKKVHDQSYSIPSLSRSLMKSSHRSELNEKPRSSVYEKKLINHSVHKSTQNGSSQDQRVPSRPKNGRLTGKRVEQVPVNPSSLPKSTRVRSTHSAKHASLSTAHTALRSSLAFSIDDRPKIPKSKRKTSSEISSASKLHERNSDDSAHRKETPAKVNYTGKGSGQHLAMPKLSGKVLDIFVNEESSRMSPAMGPSRRDQSHSRKQNEKSKFRSLLNLYKIRSEADVSKCKGSISKAQWVEYNMACTPKSQVIARRDNRLRHVNKIHVRSQSCQFDRSSELIRHAVHDRYDIHINLPSTSVCHLEFASLQEGIFLVLGCVSIRKTKEHFRESAQEVHVFQDVKQEDFQSKDRDPDQPLLEGQHHASSKQREEPSVLAASTAGGFREICVPGDRILHEHAVSLSKENAFHKTHLNIPHKQRKNFVFEEVGTSRTDDTNRTQSSGIAERIISSRTIHRNKHFGSRTTDLALQLSLHNSQPSSRLRHDNTTKLSAAKLKRDMTTHGQSRSTWNERRKALKSPGAYSTRQSEIKPRVNQVQKASQAHLKRIREAKPTTSRRPTEHFRRHPSLHQMKVSSTHHQPILQRVTQYMESETALAHPRQSISEKPAFAKPQDELIQSNLEPVKQSNPNLLYANRNIFADSDMPTSISIPLRKSRSQILRRRSQVTTQELNRSVPPYEIRANPDTSVDQTVIAERQWGTNTNVRSQQDIPKHTESVLSIDDVFRLQSAMHSGKTVYPVIDDLLETNFRQDDKQYRDLEKTEHINQISQIRDSDSTLSSIRAHKLVDPASPSSHQKQPELTDELSVVEYSFPQCLDFNNQQNEKPLNYQSSSEPEMGESVMKYVDRPASITSFNPKVSRSSRVSHLSSISTRDTNEDRPNSLVRSFRRTSDRSTSTTSGQSLIGDRLRFEKYSLDRPFWENRRDSKETVFSSGKRRELIQLERTSLHHWTPSKPSVIHKRQAESASGSSVRGVGQSSEKEPRVSRLERLDQSINQQLAKSPTLHDGQVESADSRDRNTQLEVQPYLAQPSETTHFREMTSMSTPQPATSNRVSKTLLASVASTSRTHNILDLQTENKSEKISERDKNFGQQGKPKEHASTSSYSKGNKVGSVDSSIDTTHGVRDRITKKRYTPMSKDNQQRVFEIYGVPHIVQKRVNREPKRITSGEVYLFRRKLPGGSRWASERERKDQWLANFGFRYRTPPKSDARKRYHYSSPEQYSTPSQHSLRSNLSSTISSRTSGENTFKLGKADSVHALSPTFSTYSHFPLDRVKAYYREKAGTSPGLHRKIREETKNRGRLTYRIGHVLHNLRLMQQGKKRAQVAGTGRSTESPRVNQRVGFRDGGRFSLRKTVSDLEHYEEYVKSDPISKEQYPSIAKRSFSFVQPILSVHQSSTSLPKTIAKTRRLTEEGGSSGAHVHKTSEDRIGFDASKDRDNTNKPLKESNSMTGEQDCKQMSHEIDEHFHGPLNRRSHQLRGPMMVNAQQIGKEQLTDHPRSGKHQEDIVMDHYVSDLTLKDLVLFSEQDSLTSGLKKQDYSPTERISVTSPARSITELSYGSLNLPPEYTSEHHVAAAIGQKSSEYNTTKNLSISIQREGTGYQRESSENREITAEISHENATVKAVSTKDMLEYPKQEPGKDYAKRRIPSDQLEGETGGINRTPSRQRGREKTSTGELEKYKDQPEEKSSVVDKDKPTASAQRMTSETPLPDRVTGQPTSSDLSSRSEHPDNRLDDGAIAPGQRSDAKAREIFMYYPEEQSRPLANSIAHRLDENPAQALSRLETATIIAPSAGEQGVMGTLEDEMGAPISPYDIGEPDAHPSRPMVMGSFEGERAVSDSFKSTVPEDKHPRLADRVKPTASAQRLTSETPLPDRVTGQPTSSDLPSRSEHPDNRLDDGAIAPGQRSDAKAREIFMYYPEEQSRPLANSIAHRLDENPAQALSRLETATIIAPSAGEQGVMGTLEDEMGAPISPYDIGEPDAHPSRPMVMGSFEGERAVSDSFKSTVPEDKHPRLADRVKPTASAQRMTSETPLPDRVTGQPTSSDAQSTSPHHGNSVDRVSAVFSASWNIGKYAAYGIRVTRRCLDDICVPVVVDPQGVSLCVFKLMNLPDAADVLEEYEPTLFDENSPLVITDSGISESIAVSNGFVLLCQDVNSVVLSEINEPILGYIFVPSQSHMFDEEESKSGVDRITSKDILFTPRVSVDPQVIDSHSCVPDLQGRFTDFEKSVPSFPKHQLDSAKFNQGPLCQSALQDDKNVALFPQQSLLPEARFRTEKFPSEPLSLDNLLHDRTRDTLYLPTSEYNLLIEQMPNESSGLEKDSKADHHGLQDSSFVSADAATFYADVKANHGTDVLHGLSVDAQVQSVSLPLPNEHHFIRTEQTNLSPSELDGFKVPPQKPNGVETLRTGKILGEKRAVDQIEMSNQAKSQTDSSCQAAPPTADQLAYPASNIFTSSTGIVSSSMHSVSPDHTTNSPQALPSINNPSSQLTDVYLAFLCLPTACALIFEQFMGESAYNTIQFEPILLTPLFNVPTLSGQLQLLMAYPFDIQPVHSGFPFDLLYEVVPVETTYGTTWRQETFGPQTIGKSMPGDFIHHDLSEQISLVPEKVATANEVGVDGSVEDPKRDKAMEDEISSQVKKTSCATACHPQCSLSSCPLTPHHERFIGSLNNLPDSRAIDETSSVFEAVKETSLVSHSKSRSVVQATHERIPTSVFAMKPGPTINQQDLLSLAAVDRFHSDISTAAGVIREVHSNMGTDQNCGRNLHIDSAATGDVRQEMSVTKTGKHQLNNLKHQCTEKAADSLVAFDVTSHPSETLLSDPGTKFPSDVNGRDVFVQVLKPSKQPTEVEDAKIKITTVIQFGDHEYDQTGRLLNAPGHRGASSEMHIAAPANELFKMNEPMGPTAVILTRKTECHSLSRRRHPECRRALNSYCCPLAAAPVTSHLNGYRFRAAPVLRI</sequence>
<feature type="region of interest" description="Disordered" evidence="1">
    <location>
        <begin position="387"/>
        <end position="436"/>
    </location>
</feature>
<feature type="region of interest" description="Disordered" evidence="1">
    <location>
        <begin position="1118"/>
        <end position="1169"/>
    </location>
</feature>
<feature type="compositionally biased region" description="Polar residues" evidence="1">
    <location>
        <begin position="1962"/>
        <end position="1971"/>
    </location>
</feature>
<dbReference type="GeneID" id="20320124"/>
<feature type="compositionally biased region" description="Basic and acidic residues" evidence="1">
    <location>
        <begin position="1690"/>
        <end position="1708"/>
    </location>
</feature>
<feature type="region of interest" description="Disordered" evidence="1">
    <location>
        <begin position="612"/>
        <end position="644"/>
    </location>
</feature>
<accession>A0A075AEN0</accession>
<feature type="compositionally biased region" description="Polar residues" evidence="1">
    <location>
        <begin position="316"/>
        <end position="327"/>
    </location>
</feature>
<feature type="compositionally biased region" description="Basic and acidic residues" evidence="1">
    <location>
        <begin position="2150"/>
        <end position="2161"/>
    </location>
</feature>
<feature type="region of interest" description="Disordered" evidence="1">
    <location>
        <begin position="1889"/>
        <end position="2008"/>
    </location>
</feature>